<dbReference type="InterPro" id="IPR052340">
    <property type="entry name" value="RNase_Y/CdgJ"/>
</dbReference>
<dbReference type="PANTHER" id="PTHR33525">
    <property type="match status" value="1"/>
</dbReference>
<dbReference type="Pfam" id="PF08668">
    <property type="entry name" value="HDOD"/>
    <property type="match status" value="1"/>
</dbReference>
<dbReference type="InterPro" id="IPR035919">
    <property type="entry name" value="EAL_sf"/>
</dbReference>
<evidence type="ECO:0000259" key="1">
    <source>
        <dbReference type="PROSITE" id="PS51833"/>
    </source>
</evidence>
<reference evidence="2 3" key="1">
    <citation type="journal article" date="2022" name="Int. J. Syst. Evol. Microbiol.">
        <title>Noviherbaspirillum aridicola sp. nov., isolated from an arid soil in Pakistan.</title>
        <authorList>
            <person name="Khan I.U."/>
            <person name="Saqib M."/>
            <person name="Amin A."/>
            <person name="Hussain F."/>
            <person name="Li L."/>
            <person name="Liu Y.H."/>
            <person name="Fang B.Z."/>
            <person name="Ahmed I."/>
            <person name="Li W.J."/>
        </authorList>
    </citation>
    <scope>NUCLEOTIDE SEQUENCE [LARGE SCALE GENOMIC DNA]</scope>
    <source>
        <strain evidence="2 3">NCCP-691</strain>
    </source>
</reference>
<dbReference type="Proteomes" id="UP000887222">
    <property type="component" value="Unassembled WGS sequence"/>
</dbReference>
<comment type="caution">
    <text evidence="2">The sequence shown here is derived from an EMBL/GenBank/DDBJ whole genome shotgun (WGS) entry which is preliminary data.</text>
</comment>
<dbReference type="PIRSF" id="PIRSF003180">
    <property type="entry name" value="DiGMPpdiest_YuxH"/>
    <property type="match status" value="1"/>
</dbReference>
<keyword evidence="3" id="KW-1185">Reference proteome</keyword>
<proteinExistence type="predicted"/>
<dbReference type="EMBL" id="BPMK01000001">
    <property type="protein sequence ID" value="GIZ50003.1"/>
    <property type="molecule type" value="Genomic_DNA"/>
</dbReference>
<protein>
    <submittedName>
        <fullName evidence="2">Cyclic diguanylate phosphodiesterase</fullName>
    </submittedName>
</protein>
<dbReference type="PROSITE" id="PS51833">
    <property type="entry name" value="HDOD"/>
    <property type="match status" value="1"/>
</dbReference>
<sequence length="427" mass="46208">MSVGIRISSACRILLSAEFFMARRPVLDRRQRLFAHELVFCAVEEGAAGTDGDAGGASGPAVIEDVCRHGLPRVLGDLPGIVRVGEAAVLSDVILQFPAALTMLELCPDRLPSPALQARCEQLAAAGYCFALRGEGDGASLETLPAPAMIIVDIGGKDDQVLKACIDRWRPLGTQVCAAGVDTREQYRRCLALGFDCFQGYFFTEPELQQGKGFAPSQLAIVELLALLATDADEALVERVIKANVPLSLSLLRLANAPAFTTHPIDSLRQAMMALGRNQLQRWLHMLLYEETPGRGSPVQALGSLAAARGRLMELAAQALMPGNRGVADTAFTVGIMSLMDTLFGMPMEDILREVKVVEEVRDALLQRQGLHGKLLNLAVGAESLRHPEQLRAAAREARLSCNDLYLLQLAAFEWSDHAGRILHEPN</sequence>
<evidence type="ECO:0000313" key="2">
    <source>
        <dbReference type="EMBL" id="GIZ50003.1"/>
    </source>
</evidence>
<dbReference type="Gene3D" id="1.10.3210.10">
    <property type="entry name" value="Hypothetical protein af1432"/>
    <property type="match status" value="1"/>
</dbReference>
<dbReference type="InterPro" id="IPR001633">
    <property type="entry name" value="EAL_dom"/>
</dbReference>
<gene>
    <name evidence="2" type="ORF">NCCP691_00170</name>
</gene>
<dbReference type="SUPFAM" id="SSF141868">
    <property type="entry name" value="EAL domain-like"/>
    <property type="match status" value="1"/>
</dbReference>
<dbReference type="SUPFAM" id="SSF109604">
    <property type="entry name" value="HD-domain/PDEase-like"/>
    <property type="match status" value="1"/>
</dbReference>
<name>A0ABQ4PYN2_9BURK</name>
<dbReference type="PANTHER" id="PTHR33525:SF4">
    <property type="entry name" value="CYCLIC DI-GMP PHOSPHODIESTERASE CDGJ"/>
    <property type="match status" value="1"/>
</dbReference>
<dbReference type="RefSeq" id="WP_220806196.1">
    <property type="nucleotide sequence ID" value="NZ_BPMK01000001.1"/>
</dbReference>
<dbReference type="Pfam" id="PF00563">
    <property type="entry name" value="EAL"/>
    <property type="match status" value="1"/>
</dbReference>
<evidence type="ECO:0000313" key="3">
    <source>
        <dbReference type="Proteomes" id="UP000887222"/>
    </source>
</evidence>
<dbReference type="Gene3D" id="3.20.20.450">
    <property type="entry name" value="EAL domain"/>
    <property type="match status" value="1"/>
</dbReference>
<organism evidence="2 3">
    <name type="scientific">Noviherbaspirillum aridicola</name>
    <dbReference type="NCBI Taxonomy" id="2849687"/>
    <lineage>
        <taxon>Bacteria</taxon>
        <taxon>Pseudomonadati</taxon>
        <taxon>Pseudomonadota</taxon>
        <taxon>Betaproteobacteria</taxon>
        <taxon>Burkholderiales</taxon>
        <taxon>Oxalobacteraceae</taxon>
        <taxon>Noviherbaspirillum</taxon>
    </lineage>
</organism>
<accession>A0ABQ4PYN2</accession>
<dbReference type="InterPro" id="IPR013976">
    <property type="entry name" value="HDOD"/>
</dbReference>
<feature type="domain" description="HDOD" evidence="1">
    <location>
        <begin position="214"/>
        <end position="401"/>
    </location>
</feature>
<dbReference type="InterPro" id="IPR014408">
    <property type="entry name" value="dGMP_Pdiesterase_EAL/HD-GYP"/>
</dbReference>